<dbReference type="PANTHER" id="PTHR22946:SF9">
    <property type="entry name" value="POLYKETIDE TRANSFERASE AF380"/>
    <property type="match status" value="1"/>
</dbReference>
<dbReference type="EMBL" id="JBEZVI010000029">
    <property type="protein sequence ID" value="MEU3713728.1"/>
    <property type="molecule type" value="Genomic_DNA"/>
</dbReference>
<keyword evidence="5" id="KW-1185">Reference proteome</keyword>
<dbReference type="PANTHER" id="PTHR22946">
    <property type="entry name" value="DIENELACTONE HYDROLASE DOMAIN-CONTAINING PROTEIN-RELATED"/>
    <property type="match status" value="1"/>
</dbReference>
<organism evidence="4 5">
    <name type="scientific">Streptomyces catenulae</name>
    <dbReference type="NCBI Taxonomy" id="66875"/>
    <lineage>
        <taxon>Bacteria</taxon>
        <taxon>Bacillati</taxon>
        <taxon>Actinomycetota</taxon>
        <taxon>Actinomycetes</taxon>
        <taxon>Kitasatosporales</taxon>
        <taxon>Streptomycetaceae</taxon>
        <taxon>Streptomyces</taxon>
    </lineage>
</organism>
<dbReference type="InterPro" id="IPR050261">
    <property type="entry name" value="FrsA_esterase"/>
</dbReference>
<protein>
    <submittedName>
        <fullName evidence="4">Dienelactone hydrolase family protein</fullName>
    </submittedName>
</protein>
<feature type="compositionally biased region" description="Low complexity" evidence="3">
    <location>
        <begin position="182"/>
        <end position="196"/>
    </location>
</feature>
<proteinExistence type="inferred from homology"/>
<evidence type="ECO:0000256" key="1">
    <source>
        <dbReference type="ARBA" id="ARBA00008645"/>
    </source>
</evidence>
<dbReference type="Gene3D" id="3.40.50.1820">
    <property type="entry name" value="alpha/beta hydrolase"/>
    <property type="match status" value="3"/>
</dbReference>
<sequence length="596" mass="61433">MDEKEQRTGAHGGAAGTHFLLVPGAFTGGWVWEETAARLRATGAAATALTLTGADAGAHGSAPAPPDLETHIGEVVRAIDAVTAAGGAGRFGEPAGSGGAATTPEIVLVGHGYGLHPALGAADRRPERVTRIIALDTAPAQHDQPAWTTLPDQRVREQLATWARADASDGATVPTDRATVPTDRAAGPTDGADAAGTGTGGAPGAATGTGAGAGPAPRTHGGTLPPPPSPAAWRRWGSTEGLSEAVLARLVRDAVPQPLGTLLQPLRLTGAAAAVPVTGVLCTANGTSIDLVQMRIDLGDPAFRPLTAPGVRFLELPTGHWPMLSHPDALADALRRAAAGEGHRLTPAGSQPPPHLRPFLLDVPEVPHERNETIDLYLPGGDGPHPAVIVVHGGPVPEGIRPTPRDWPTLTGYARLAASQGAIGVTFDHGLYGLDRYPHAARDVAAAVARVRADPRVDADRIALWFFSGGGLLAADWLSAPPPWLRCVAANYPILAPLPNWGLDGDRFRPAVAVRGAGELPLVVVRAGRDLPEILATVTEFRAAAEAHGAALEIIDVPEGHHGFETADHRSETAPETLRTAVRTALDTVLGHLTAP</sequence>
<dbReference type="GO" id="GO:0016787">
    <property type="term" value="F:hydrolase activity"/>
    <property type="evidence" value="ECO:0007669"/>
    <property type="project" value="UniProtKB-KW"/>
</dbReference>
<evidence type="ECO:0000313" key="5">
    <source>
        <dbReference type="Proteomes" id="UP001550853"/>
    </source>
</evidence>
<gene>
    <name evidence="4" type="ORF">AB0E61_26985</name>
</gene>
<dbReference type="Proteomes" id="UP001550853">
    <property type="component" value="Unassembled WGS sequence"/>
</dbReference>
<feature type="compositionally biased region" description="Low complexity" evidence="3">
    <location>
        <begin position="214"/>
        <end position="223"/>
    </location>
</feature>
<dbReference type="SUPFAM" id="SSF53474">
    <property type="entry name" value="alpha/beta-Hydrolases"/>
    <property type="match status" value="2"/>
</dbReference>
<feature type="compositionally biased region" description="Gly residues" evidence="3">
    <location>
        <begin position="197"/>
        <end position="213"/>
    </location>
</feature>
<evidence type="ECO:0000313" key="4">
    <source>
        <dbReference type="EMBL" id="MEU3713728.1"/>
    </source>
</evidence>
<comment type="caution">
    <text evidence="4">The sequence shown here is derived from an EMBL/GenBank/DDBJ whole genome shotgun (WGS) entry which is preliminary data.</text>
</comment>
<evidence type="ECO:0000256" key="2">
    <source>
        <dbReference type="ARBA" id="ARBA00022801"/>
    </source>
</evidence>
<dbReference type="InterPro" id="IPR029058">
    <property type="entry name" value="AB_hydrolase_fold"/>
</dbReference>
<evidence type="ECO:0000256" key="3">
    <source>
        <dbReference type="SAM" id="MobiDB-lite"/>
    </source>
</evidence>
<feature type="region of interest" description="Disordered" evidence="3">
    <location>
        <begin position="163"/>
        <end position="228"/>
    </location>
</feature>
<keyword evidence="2 4" id="KW-0378">Hydrolase</keyword>
<reference evidence="4 5" key="1">
    <citation type="submission" date="2024-06" db="EMBL/GenBank/DDBJ databases">
        <title>The Natural Products Discovery Center: Release of the First 8490 Sequenced Strains for Exploring Actinobacteria Biosynthetic Diversity.</title>
        <authorList>
            <person name="Kalkreuter E."/>
            <person name="Kautsar S.A."/>
            <person name="Yang D."/>
            <person name="Bader C.D."/>
            <person name="Teijaro C.N."/>
            <person name="Fluegel L."/>
            <person name="Davis C.M."/>
            <person name="Simpson J.R."/>
            <person name="Lauterbach L."/>
            <person name="Steele A.D."/>
            <person name="Gui C."/>
            <person name="Meng S."/>
            <person name="Li G."/>
            <person name="Viehrig K."/>
            <person name="Ye F."/>
            <person name="Su P."/>
            <person name="Kiefer A.F."/>
            <person name="Nichols A."/>
            <person name="Cepeda A.J."/>
            <person name="Yan W."/>
            <person name="Fan B."/>
            <person name="Jiang Y."/>
            <person name="Adhikari A."/>
            <person name="Zheng C.-J."/>
            <person name="Schuster L."/>
            <person name="Cowan T.M."/>
            <person name="Smanski M.J."/>
            <person name="Chevrette M.G."/>
            <person name="De Carvalho L.P.S."/>
            <person name="Shen B."/>
        </authorList>
    </citation>
    <scope>NUCLEOTIDE SEQUENCE [LARGE SCALE GENOMIC DNA]</scope>
    <source>
        <strain evidence="4 5">NPDC033039</strain>
    </source>
</reference>
<dbReference type="RefSeq" id="WP_051739757.1">
    <property type="nucleotide sequence ID" value="NZ_JBEZVI010000029.1"/>
</dbReference>
<accession>A0ABV2Z6W2</accession>
<comment type="similarity">
    <text evidence="1">Belongs to the AB hydrolase superfamily.</text>
</comment>
<name>A0ABV2Z6W2_9ACTN</name>